<keyword evidence="10" id="KW-1185">Reference proteome</keyword>
<dbReference type="InterPro" id="IPR003395">
    <property type="entry name" value="RecF/RecN/SMC_N"/>
</dbReference>
<evidence type="ECO:0000256" key="7">
    <source>
        <dbReference type="HAMAP-Rule" id="MF_01894"/>
    </source>
</evidence>
<evidence type="ECO:0000256" key="1">
    <source>
        <dbReference type="ARBA" id="ARBA00004496"/>
    </source>
</evidence>
<evidence type="ECO:0000313" key="10">
    <source>
        <dbReference type="Proteomes" id="UP000724672"/>
    </source>
</evidence>
<dbReference type="PIRSF" id="PIRSF005719">
    <property type="entry name" value="SMC"/>
    <property type="match status" value="1"/>
</dbReference>
<proteinExistence type="inferred from homology"/>
<dbReference type="Gene3D" id="3.40.50.300">
    <property type="entry name" value="P-loop containing nucleotide triphosphate hydrolases"/>
    <property type="match status" value="2"/>
</dbReference>
<name>A0A942Z9X3_9FIRM</name>
<dbReference type="EMBL" id="WSFT01000053">
    <property type="protein sequence ID" value="MBS4539768.1"/>
    <property type="molecule type" value="Genomic_DNA"/>
</dbReference>
<dbReference type="SUPFAM" id="SSF75553">
    <property type="entry name" value="Smc hinge domain"/>
    <property type="match status" value="1"/>
</dbReference>
<dbReference type="GO" id="GO:0006260">
    <property type="term" value="P:DNA replication"/>
    <property type="evidence" value="ECO:0007669"/>
    <property type="project" value="UniProtKB-UniRule"/>
</dbReference>
<protein>
    <recommendedName>
        <fullName evidence="7">Chromosome partition protein Smc</fullName>
    </recommendedName>
</protein>
<dbReference type="PANTHER" id="PTHR43977">
    <property type="entry name" value="STRUCTURAL MAINTENANCE OF CHROMOSOMES PROTEIN 3"/>
    <property type="match status" value="1"/>
</dbReference>
<dbReference type="InterPro" id="IPR011890">
    <property type="entry name" value="SMC_prok"/>
</dbReference>
<evidence type="ECO:0000256" key="3">
    <source>
        <dbReference type="ARBA" id="ARBA00022741"/>
    </source>
</evidence>
<comment type="domain">
    <text evidence="7">Contains large globular domains required for ATP hydrolysis at each terminus and a third globular domain forming a flexible hinge near the middle of the molecule. These domains are separated by coiled-coil structures.</text>
</comment>
<gene>
    <name evidence="7 9" type="primary">smc</name>
    <name evidence="9" type="ORF">GOQ27_14940</name>
</gene>
<organism evidence="9 10">
    <name type="scientific">Anaeromonas frigoriresistens</name>
    <dbReference type="NCBI Taxonomy" id="2683708"/>
    <lineage>
        <taxon>Bacteria</taxon>
        <taxon>Bacillati</taxon>
        <taxon>Bacillota</taxon>
        <taxon>Tissierellia</taxon>
        <taxon>Tissierellales</taxon>
        <taxon>Thermohalobacteraceae</taxon>
        <taxon>Anaeromonas</taxon>
    </lineage>
</organism>
<dbReference type="SUPFAM" id="SSF52540">
    <property type="entry name" value="P-loop containing nucleoside triphosphate hydrolases"/>
    <property type="match status" value="1"/>
</dbReference>
<comment type="subunit">
    <text evidence="7">Homodimer.</text>
</comment>
<evidence type="ECO:0000256" key="6">
    <source>
        <dbReference type="ARBA" id="ARBA00023125"/>
    </source>
</evidence>
<dbReference type="InterPro" id="IPR036277">
    <property type="entry name" value="SMC_hinge_sf"/>
</dbReference>
<evidence type="ECO:0000313" key="9">
    <source>
        <dbReference type="EMBL" id="MBS4539768.1"/>
    </source>
</evidence>
<dbReference type="InterPro" id="IPR027417">
    <property type="entry name" value="P-loop_NTPase"/>
</dbReference>
<dbReference type="GO" id="GO:0016887">
    <property type="term" value="F:ATP hydrolysis activity"/>
    <property type="evidence" value="ECO:0007669"/>
    <property type="project" value="InterPro"/>
</dbReference>
<dbReference type="Gene3D" id="1.20.1060.20">
    <property type="match status" value="1"/>
</dbReference>
<dbReference type="SMART" id="SM00968">
    <property type="entry name" value="SMC_hinge"/>
    <property type="match status" value="1"/>
</dbReference>
<dbReference type="InterPro" id="IPR010935">
    <property type="entry name" value="SMC_hinge"/>
</dbReference>
<keyword evidence="3 7" id="KW-0547">Nucleotide-binding</keyword>
<dbReference type="CDD" id="cd03278">
    <property type="entry name" value="ABC_SMC_barmotin"/>
    <property type="match status" value="2"/>
</dbReference>
<dbReference type="FunFam" id="3.40.50.300:FF:000901">
    <property type="entry name" value="Chromosome partition protein Smc"/>
    <property type="match status" value="1"/>
</dbReference>
<dbReference type="GO" id="GO:0005694">
    <property type="term" value="C:chromosome"/>
    <property type="evidence" value="ECO:0007669"/>
    <property type="project" value="InterPro"/>
</dbReference>
<reference evidence="9" key="1">
    <citation type="submission" date="2019-12" db="EMBL/GenBank/DDBJ databases">
        <title>Clostridiaceae gen. nov. sp. nov., isolated from sediment in Xinjiang, China.</title>
        <authorList>
            <person name="Zhang R."/>
        </authorList>
    </citation>
    <scope>NUCLEOTIDE SEQUENCE</scope>
    <source>
        <strain evidence="9">D2Q-11</strain>
    </source>
</reference>
<keyword evidence="5 7" id="KW-0175">Coiled coil</keyword>
<dbReference type="AlphaFoldDB" id="A0A942Z9X3"/>
<dbReference type="RefSeq" id="WP_203367683.1">
    <property type="nucleotide sequence ID" value="NZ_WSFT01000053.1"/>
</dbReference>
<dbReference type="InterPro" id="IPR024704">
    <property type="entry name" value="SMC"/>
</dbReference>
<feature type="coiled-coil region" evidence="7">
    <location>
        <begin position="227"/>
        <end position="464"/>
    </location>
</feature>
<dbReference type="Pfam" id="PF02463">
    <property type="entry name" value="SMC_N"/>
    <property type="match status" value="2"/>
</dbReference>
<feature type="domain" description="SMC hinge" evidence="8">
    <location>
        <begin position="525"/>
        <end position="643"/>
    </location>
</feature>
<dbReference type="GO" id="GO:0005737">
    <property type="term" value="C:cytoplasm"/>
    <property type="evidence" value="ECO:0007669"/>
    <property type="project" value="UniProtKB-SubCell"/>
</dbReference>
<keyword evidence="6 7" id="KW-0238">DNA-binding</keyword>
<dbReference type="GO" id="GO:0007062">
    <property type="term" value="P:sister chromatid cohesion"/>
    <property type="evidence" value="ECO:0007669"/>
    <property type="project" value="InterPro"/>
</dbReference>
<evidence type="ECO:0000256" key="2">
    <source>
        <dbReference type="ARBA" id="ARBA00022490"/>
    </source>
</evidence>
<evidence type="ECO:0000256" key="4">
    <source>
        <dbReference type="ARBA" id="ARBA00022840"/>
    </source>
</evidence>
<keyword evidence="4 7" id="KW-0067">ATP-binding</keyword>
<dbReference type="GO" id="GO:0005524">
    <property type="term" value="F:ATP binding"/>
    <property type="evidence" value="ECO:0007669"/>
    <property type="project" value="UniProtKB-UniRule"/>
</dbReference>
<dbReference type="GO" id="GO:0003677">
    <property type="term" value="F:DNA binding"/>
    <property type="evidence" value="ECO:0007669"/>
    <property type="project" value="UniProtKB-UniRule"/>
</dbReference>
<comment type="caution">
    <text evidence="9">The sequence shown here is derived from an EMBL/GenBank/DDBJ whole genome shotgun (WGS) entry which is preliminary data.</text>
</comment>
<dbReference type="SUPFAM" id="SSF57997">
    <property type="entry name" value="Tropomyosin"/>
    <property type="match status" value="1"/>
</dbReference>
<dbReference type="GO" id="GO:0007059">
    <property type="term" value="P:chromosome segregation"/>
    <property type="evidence" value="ECO:0007669"/>
    <property type="project" value="UniProtKB-UniRule"/>
</dbReference>
<dbReference type="FunFam" id="3.40.50.300:FF:000984">
    <property type="entry name" value="Chromosome partition protein Smc"/>
    <property type="match status" value="1"/>
</dbReference>
<comment type="function">
    <text evidence="7">Required for chromosome condensation and partitioning.</text>
</comment>
<dbReference type="Proteomes" id="UP000724672">
    <property type="component" value="Unassembled WGS sequence"/>
</dbReference>
<dbReference type="HAMAP" id="MF_01894">
    <property type="entry name" value="Smc_prok"/>
    <property type="match status" value="1"/>
</dbReference>
<sequence>MYLKRLEIQGFKSFADKTSIDFENGITGVVGPNGSGKSNISDAIRWVLGEQSAKTLRGSKMEDVIFSGTSKRRPLGFGEVTLVLDNKNKEIPIDFSEVSVTRRVFRSGESEYYINKTSSRLKDVRELFMDTGVGTDGYSIIGQGKIEEILSTKSDDRRNLIEEAVGIVKYKTRKKESERKLEKTKDNLIRINDIADELFKQIDPLKSQSEKASEYIDLTKDLKDLEVNLFIREIVRLKEQIEHLNHQKDLVEKQYTFNNKKKNEIEEKFQEVKNLIENMDKSIEKIQEKKQCIQSENEKKEGDYKLRNEQISFLNKEIKRLNSDLEHSMKTFEEKNEELETLLKEKDKISLSMNKFQSILDDKIDELKSQEDVVNLAEENIEKKKSSIIDFLNNITEKKGKINTIESFYKNIDKRLEQIIEEKTQLIDRKESLNSQISCITEEMEELKIQLDNSNKEKISLISKIESSRKNIEITSDNINDLKGDIQSRNSKLNMLENMKDHYEGYYKGVKNILLACKKNESLQRGVKGVVAELIKVDEKFDKSIEIALGAAAQNIVTNTREDAKKLIDYLKENKLGRVTFLPMDAIKGRNLNDYESQILNNQGVLGVASSIVKFDAKFKDIFEYLLGRVVIVKDLSTGITISKKINSSFKIVTLDGDVLNPGGSMTGGNYKNTNNSSLIGRDREIGSLKKEIDNKVEKYNGLVKDYSSLKEEISTLENSLEELNDQISSFKININSTSNKISTLEEQFIEIEKRINKFTKEIQSLENEKSESVVQIDNIKEEIKELEEKNNLTKGNIEIDLKDFEDKKQETKDLNEEITKVKVELASTEQKKNEIINISSRLEEEIKNLLHKRKDIEKEISEKEINIEKTKDIIAKISEEKEELEDKLSQCNSDLVEIKNKKTLYLDTFYKEQEELKRMNKNITELQKSINTMEIKLAKYETQLENYNNKLWEEYELTYQMALEFRREIENVTKVQNNVREIKRRIKDLGNVNIDSIEQYKEVSERYEFLSNQREDLINAKKSLVKVIDDMETKMIEQFVENFEIIKDNFKEIFSKLFGGGKADIFLSDEENVLTSPIEIIAQPPGKKLQNISLLSGGEKALTAISLLFAILKLKPTPFCVLDEIEAALDDANVVRFAEYLRYFSDKTQFIIITHRKGTMESVDSLYGVTMEENGVSKLLSVKLSDLIEEIAS</sequence>
<feature type="binding site" evidence="7">
    <location>
        <begin position="32"/>
        <end position="39"/>
    </location>
    <ligand>
        <name>ATP</name>
        <dbReference type="ChEBI" id="CHEBI:30616"/>
    </ligand>
</feature>
<feature type="coiled-coil region" evidence="7">
    <location>
        <begin position="700"/>
        <end position="1021"/>
    </location>
</feature>
<dbReference type="Gene3D" id="1.10.287.1490">
    <property type="match status" value="1"/>
</dbReference>
<dbReference type="NCBIfam" id="TIGR02168">
    <property type="entry name" value="SMC_prok_B"/>
    <property type="match status" value="1"/>
</dbReference>
<evidence type="ECO:0000259" key="8">
    <source>
        <dbReference type="SMART" id="SM00968"/>
    </source>
</evidence>
<evidence type="ECO:0000256" key="5">
    <source>
        <dbReference type="ARBA" id="ARBA00023054"/>
    </source>
</evidence>
<keyword evidence="2 7" id="KW-0963">Cytoplasm</keyword>
<comment type="similarity">
    <text evidence="7">Belongs to the SMC family.</text>
</comment>
<comment type="subcellular location">
    <subcellularLocation>
        <location evidence="1 7">Cytoplasm</location>
    </subcellularLocation>
</comment>
<feature type="coiled-coil region" evidence="7">
    <location>
        <begin position="167"/>
        <end position="194"/>
    </location>
</feature>
<accession>A0A942Z9X3</accession>
<dbReference type="Pfam" id="PF06470">
    <property type="entry name" value="SMC_hinge"/>
    <property type="match status" value="1"/>
</dbReference>
<dbReference type="GO" id="GO:0030261">
    <property type="term" value="P:chromosome condensation"/>
    <property type="evidence" value="ECO:0007669"/>
    <property type="project" value="InterPro"/>
</dbReference>
<dbReference type="Gene3D" id="3.30.70.1620">
    <property type="match status" value="1"/>
</dbReference>